<dbReference type="AlphaFoldDB" id="A0A914R0X0"/>
<keyword evidence="1" id="KW-1185">Reference proteome</keyword>
<name>A0A914R0X0_9BILA</name>
<evidence type="ECO:0000313" key="1">
    <source>
        <dbReference type="Proteomes" id="UP000887578"/>
    </source>
</evidence>
<reference evidence="2" key="1">
    <citation type="submission" date="2022-11" db="UniProtKB">
        <authorList>
            <consortium name="WormBaseParasite"/>
        </authorList>
    </citation>
    <scope>IDENTIFICATION</scope>
</reference>
<protein>
    <submittedName>
        <fullName evidence="2">Uncharacterized protein</fullName>
    </submittedName>
</protein>
<organism evidence="1 2">
    <name type="scientific">Panagrolaimus davidi</name>
    <dbReference type="NCBI Taxonomy" id="227884"/>
    <lineage>
        <taxon>Eukaryota</taxon>
        <taxon>Metazoa</taxon>
        <taxon>Ecdysozoa</taxon>
        <taxon>Nematoda</taxon>
        <taxon>Chromadorea</taxon>
        <taxon>Rhabditida</taxon>
        <taxon>Tylenchina</taxon>
        <taxon>Panagrolaimomorpha</taxon>
        <taxon>Panagrolaimoidea</taxon>
        <taxon>Panagrolaimidae</taxon>
        <taxon>Panagrolaimus</taxon>
    </lineage>
</organism>
<proteinExistence type="predicted"/>
<accession>A0A914R0X0</accession>
<dbReference type="Proteomes" id="UP000887578">
    <property type="component" value="Unplaced"/>
</dbReference>
<dbReference type="WBParaSite" id="PDA_v2.g989.t1">
    <property type="protein sequence ID" value="PDA_v2.g989.t1"/>
    <property type="gene ID" value="PDA_v2.g989"/>
</dbReference>
<sequence length="148" mass="17475">MNNDEVIPETEDDYFQTTVSLEALVKALRNVKKFTYHVPYNSVNIITTKTAEELPKIPHFLSLDQFGISEIPETFDIQCFYGHIKENKKTQIFLGFSHKISDEYKTRLQKIVDEILKTENRDYKVPRIYFPGITRSSYDKMETLHYQN</sequence>
<evidence type="ECO:0000313" key="2">
    <source>
        <dbReference type="WBParaSite" id="PDA_v2.g989.t1"/>
    </source>
</evidence>